<feature type="non-terminal residue" evidence="2">
    <location>
        <position position="106"/>
    </location>
</feature>
<evidence type="ECO:0000313" key="2">
    <source>
        <dbReference type="RefSeq" id="XP_028153032.1"/>
    </source>
</evidence>
<dbReference type="InterPro" id="IPR021109">
    <property type="entry name" value="Peptidase_aspartic_dom_sf"/>
</dbReference>
<sequence>MGHFAKACPDRSEETCEGNSNKNSYSPRGERAVNTVQEEEKDNLIYVYECHSKSKYSWYETLMVTGKEVKFKLDSGAGVSILPKYIFDSLSSKLLFNKSITTLISY</sequence>
<feature type="region of interest" description="Disordered" evidence="1">
    <location>
        <begin position="1"/>
        <end position="34"/>
    </location>
</feature>
<reference evidence="2" key="1">
    <citation type="submission" date="2025-08" db="UniProtKB">
        <authorList>
            <consortium name="RefSeq"/>
        </authorList>
    </citation>
    <scope>IDENTIFICATION</scope>
    <source>
        <tissue evidence="2">Whole insect</tissue>
    </source>
</reference>
<dbReference type="InParanoid" id="A0A6P7H3D0"/>
<gene>
    <name evidence="2" type="primary">LOC114346495</name>
</gene>
<proteinExistence type="predicted"/>
<evidence type="ECO:0000256" key="1">
    <source>
        <dbReference type="SAM" id="MobiDB-lite"/>
    </source>
</evidence>
<accession>A0A6P7H3D0</accession>
<dbReference type="AlphaFoldDB" id="A0A6P7H3D0"/>
<feature type="compositionally biased region" description="Polar residues" evidence="1">
    <location>
        <begin position="17"/>
        <end position="26"/>
    </location>
</feature>
<organism evidence="2">
    <name type="scientific">Diabrotica virgifera virgifera</name>
    <name type="common">western corn rootworm</name>
    <dbReference type="NCBI Taxonomy" id="50390"/>
    <lineage>
        <taxon>Eukaryota</taxon>
        <taxon>Metazoa</taxon>
        <taxon>Ecdysozoa</taxon>
        <taxon>Arthropoda</taxon>
        <taxon>Hexapoda</taxon>
        <taxon>Insecta</taxon>
        <taxon>Pterygota</taxon>
        <taxon>Neoptera</taxon>
        <taxon>Endopterygota</taxon>
        <taxon>Coleoptera</taxon>
        <taxon>Polyphaga</taxon>
        <taxon>Cucujiformia</taxon>
        <taxon>Chrysomeloidea</taxon>
        <taxon>Chrysomelidae</taxon>
        <taxon>Galerucinae</taxon>
        <taxon>Diabroticina</taxon>
        <taxon>Diabroticites</taxon>
        <taxon>Diabrotica</taxon>
    </lineage>
</organism>
<dbReference type="SUPFAM" id="SSF50630">
    <property type="entry name" value="Acid proteases"/>
    <property type="match status" value="1"/>
</dbReference>
<name>A0A6P7H3D0_DIAVI</name>
<dbReference type="RefSeq" id="XP_028153032.1">
    <property type="nucleotide sequence ID" value="XM_028297231.1"/>
</dbReference>
<protein>
    <submittedName>
        <fullName evidence="2">Uncharacterized protein LOC114346495</fullName>
    </submittedName>
</protein>